<keyword evidence="4" id="KW-0238">DNA-binding</keyword>
<reference evidence="7 8" key="2">
    <citation type="submission" date="2007-01" db="EMBL/GenBank/DDBJ databases">
        <title>Sequencing of the draft genome and assembly of Thermosinus carboxydivorans Nor1.</title>
        <authorList>
            <consortium name="US DOE Joint Genome Institute (JGI-PGF)"/>
            <person name="Copeland A."/>
            <person name="Lucas S."/>
            <person name="Lapidus A."/>
            <person name="Barry K."/>
            <person name="Glavina del Rio T."/>
            <person name="Dalin E."/>
            <person name="Tice H."/>
            <person name="Bruce D."/>
            <person name="Pitluck S."/>
            <person name="Richardson P."/>
        </authorList>
    </citation>
    <scope>NUCLEOTIDE SEQUENCE [LARGE SCALE GENOMIC DNA]</scope>
    <source>
        <strain evidence="7 8">Nor1</strain>
    </source>
</reference>
<keyword evidence="1" id="KW-0547">Nucleotide-binding</keyword>
<dbReference type="GO" id="GO:0016787">
    <property type="term" value="F:hydrolase activity"/>
    <property type="evidence" value="ECO:0007669"/>
    <property type="project" value="UniProtKB-KW"/>
</dbReference>
<proteinExistence type="predicted"/>
<evidence type="ECO:0000259" key="6">
    <source>
        <dbReference type="PROSITE" id="PS51194"/>
    </source>
</evidence>
<dbReference type="RefSeq" id="WP_007289290.1">
    <property type="nucleotide sequence ID" value="NZ_AAWL01000007.1"/>
</dbReference>
<name>A1HQI6_9FIRM</name>
<dbReference type="Pfam" id="PF00270">
    <property type="entry name" value="DEAD"/>
    <property type="match status" value="1"/>
</dbReference>
<comment type="caution">
    <text evidence="7">The sequence shown here is derived from an EMBL/GenBank/DDBJ whole genome shotgun (WGS) entry which is preliminary data.</text>
</comment>
<dbReference type="PANTHER" id="PTHR13710">
    <property type="entry name" value="DNA HELICASE RECQ FAMILY MEMBER"/>
    <property type="match status" value="1"/>
</dbReference>
<dbReference type="SUPFAM" id="SSF52540">
    <property type="entry name" value="P-loop containing nucleoside triphosphate hydrolases"/>
    <property type="match status" value="1"/>
</dbReference>
<keyword evidence="7" id="KW-0347">Helicase</keyword>
<dbReference type="GO" id="GO:0006310">
    <property type="term" value="P:DNA recombination"/>
    <property type="evidence" value="ECO:0007669"/>
    <property type="project" value="TreeGrafter"/>
</dbReference>
<dbReference type="GO" id="GO:0003677">
    <property type="term" value="F:DNA binding"/>
    <property type="evidence" value="ECO:0007669"/>
    <property type="project" value="UniProtKB-KW"/>
</dbReference>
<dbReference type="InterPro" id="IPR001650">
    <property type="entry name" value="Helicase_C-like"/>
</dbReference>
<dbReference type="SMART" id="SM00487">
    <property type="entry name" value="DEXDc"/>
    <property type="match status" value="1"/>
</dbReference>
<dbReference type="PROSITE" id="PS00690">
    <property type="entry name" value="DEAH_ATP_HELICASE"/>
    <property type="match status" value="1"/>
</dbReference>
<dbReference type="EMBL" id="AAWL01000007">
    <property type="protein sequence ID" value="EAX47791.1"/>
    <property type="molecule type" value="Genomic_DNA"/>
</dbReference>
<dbReference type="SMART" id="SM00490">
    <property type="entry name" value="HELICc"/>
    <property type="match status" value="1"/>
</dbReference>
<evidence type="ECO:0000256" key="4">
    <source>
        <dbReference type="ARBA" id="ARBA00023125"/>
    </source>
</evidence>
<keyword evidence="2" id="KW-0378">Hydrolase</keyword>
<dbReference type="InterPro" id="IPR002464">
    <property type="entry name" value="DNA/RNA_helicase_DEAH_CS"/>
</dbReference>
<evidence type="ECO:0000313" key="8">
    <source>
        <dbReference type="Proteomes" id="UP000005139"/>
    </source>
</evidence>
<keyword evidence="8" id="KW-1185">Reference proteome</keyword>
<evidence type="ECO:0000256" key="1">
    <source>
        <dbReference type="ARBA" id="ARBA00022741"/>
    </source>
</evidence>
<evidence type="ECO:0000256" key="3">
    <source>
        <dbReference type="ARBA" id="ARBA00022840"/>
    </source>
</evidence>
<organism evidence="7 8">
    <name type="scientific">Thermosinus carboxydivorans Nor1</name>
    <dbReference type="NCBI Taxonomy" id="401526"/>
    <lineage>
        <taxon>Bacteria</taxon>
        <taxon>Bacillati</taxon>
        <taxon>Bacillota</taxon>
        <taxon>Negativicutes</taxon>
        <taxon>Selenomonadales</taxon>
        <taxon>Sporomusaceae</taxon>
        <taxon>Thermosinus</taxon>
    </lineage>
</organism>
<dbReference type="GO" id="GO:0005737">
    <property type="term" value="C:cytoplasm"/>
    <property type="evidence" value="ECO:0007669"/>
    <property type="project" value="TreeGrafter"/>
</dbReference>
<feature type="domain" description="Helicase ATP-binding" evidence="5">
    <location>
        <begin position="328"/>
        <end position="505"/>
    </location>
</feature>
<dbReference type="AlphaFoldDB" id="A1HQI6"/>
<dbReference type="GO" id="GO:0043590">
    <property type="term" value="C:bacterial nucleoid"/>
    <property type="evidence" value="ECO:0007669"/>
    <property type="project" value="TreeGrafter"/>
</dbReference>
<dbReference type="Gene3D" id="3.40.50.300">
    <property type="entry name" value="P-loop containing nucleotide triphosphate hydrolases"/>
    <property type="match status" value="2"/>
</dbReference>
<dbReference type="PANTHER" id="PTHR13710:SF84">
    <property type="entry name" value="ATP-DEPENDENT DNA HELICASE RECS-RELATED"/>
    <property type="match status" value="1"/>
</dbReference>
<keyword evidence="3" id="KW-0067">ATP-binding</keyword>
<reference evidence="7 8" key="1">
    <citation type="submission" date="2007-01" db="EMBL/GenBank/DDBJ databases">
        <title>Annotation of the draft genome assembly of Thermosinus carboxydivorans Nor1.</title>
        <authorList>
            <consortium name="US DOE Joint Genome Institute (JGI-ORNL)"/>
            <person name="Larimer F."/>
            <person name="Land M."/>
            <person name="Hauser L."/>
        </authorList>
    </citation>
    <scope>NUCLEOTIDE SEQUENCE [LARGE SCALE GENOMIC DNA]</scope>
    <source>
        <strain evidence="7 8">Nor1</strain>
    </source>
</reference>
<accession>A1HQI6</accession>
<evidence type="ECO:0000313" key="7">
    <source>
        <dbReference type="EMBL" id="EAX47791.1"/>
    </source>
</evidence>
<dbReference type="InterPro" id="IPR011545">
    <property type="entry name" value="DEAD/DEAH_box_helicase_dom"/>
</dbReference>
<dbReference type="GO" id="GO:0009378">
    <property type="term" value="F:four-way junction helicase activity"/>
    <property type="evidence" value="ECO:0007669"/>
    <property type="project" value="TreeGrafter"/>
</dbReference>
<protein>
    <submittedName>
        <fullName evidence="7">Helicase domain protein</fullName>
    </submittedName>
</protein>
<feature type="domain" description="Helicase C-terminal" evidence="6">
    <location>
        <begin position="545"/>
        <end position="679"/>
    </location>
</feature>
<dbReference type="Pfam" id="PF00271">
    <property type="entry name" value="Helicase_C"/>
    <property type="match status" value="1"/>
</dbReference>
<dbReference type="CDD" id="cd17920">
    <property type="entry name" value="DEXHc_RecQ"/>
    <property type="match status" value="1"/>
</dbReference>
<dbReference type="Proteomes" id="UP000005139">
    <property type="component" value="Unassembled WGS sequence"/>
</dbReference>
<evidence type="ECO:0000256" key="2">
    <source>
        <dbReference type="ARBA" id="ARBA00022801"/>
    </source>
</evidence>
<dbReference type="GO" id="GO:0005524">
    <property type="term" value="F:ATP binding"/>
    <property type="evidence" value="ECO:0007669"/>
    <property type="project" value="UniProtKB-KW"/>
</dbReference>
<dbReference type="GO" id="GO:0043138">
    <property type="term" value="F:3'-5' DNA helicase activity"/>
    <property type="evidence" value="ECO:0007669"/>
    <property type="project" value="TreeGrafter"/>
</dbReference>
<dbReference type="GO" id="GO:0006281">
    <property type="term" value="P:DNA repair"/>
    <property type="evidence" value="ECO:0007669"/>
    <property type="project" value="TreeGrafter"/>
</dbReference>
<dbReference type="PROSITE" id="PS51194">
    <property type="entry name" value="HELICASE_CTER"/>
    <property type="match status" value="1"/>
</dbReference>
<evidence type="ECO:0000259" key="5">
    <source>
        <dbReference type="PROSITE" id="PS51192"/>
    </source>
</evidence>
<dbReference type="PROSITE" id="PS51192">
    <property type="entry name" value="HELICASE_ATP_BIND_1"/>
    <property type="match status" value="1"/>
</dbReference>
<dbReference type="eggNOG" id="COG0514">
    <property type="taxonomic scope" value="Bacteria"/>
</dbReference>
<sequence>MAIIDDFLKECVEKVDNHDVVVLVGFTKEQTDYIRAYLKPKYNWVDYRGVTTYKKLSEVVNDNLINILFELKQGKKILLSYEELLLLAPQLNFVKDKNYLILKNPLNIVLPLEYSQSLLSDLYSKSIDLSDSDDEEVTAVFQFYNVIPIETKNGLLFHGECRDLGEIISTLQSVEIFPQVIGMEPPIVQRKISEINDSKILVMDLSGQGIFSEHIFQPREIQRFISSICTGVEIFFLNGENWPGIADFAGLLSNYDITVKKLEIPVSKEYQYAKNYKDKVHAVLRKHWGKDATFRIYSMYRNDKRDGSLTEVSQEDIVYEIIEQVYSAKNNEQYQDIFFVASTGAGKSLLYQLPSKIFHDENMVTVVITPLKSLMTDQYQDARIKGLRHVVYINSDVPYAERQVRLEGVKQGTYSLLYISPEFLQRVYDIRQIVGDREIALFVVDEAHCVSSWGKDFRADYGYLGRYIARYKNRDGRFPILALTATAVYGGPLDTIAEISMDLKMQNPIIYMTDVKRKNISINIKKFQFSTGKYDKNKHQIALSRVKQFLEDNRKFIVYSPYKTTSNNLFIDIDAKKREHVRVYTGETTYEEGLAILDDFKRGAVRGVIATKAFGMGVDIRDIEVVYHYAIPANLADYVQEIGRAGRDATVNAEAICDFHPKDFGYWRTDKPLNFGVLS</sequence>
<gene>
    <name evidence="7" type="ORF">TcarDRAFT_1197</name>
</gene>
<dbReference type="InterPro" id="IPR014001">
    <property type="entry name" value="Helicase_ATP-bd"/>
</dbReference>
<dbReference type="OrthoDB" id="9763310at2"/>
<dbReference type="InterPro" id="IPR027417">
    <property type="entry name" value="P-loop_NTPase"/>
</dbReference>
<dbReference type="GO" id="GO:0030894">
    <property type="term" value="C:replisome"/>
    <property type="evidence" value="ECO:0007669"/>
    <property type="project" value="TreeGrafter"/>
</dbReference>